<keyword evidence="4" id="KW-1133">Transmembrane helix</keyword>
<evidence type="ECO:0000256" key="1">
    <source>
        <dbReference type="ARBA" id="ARBA00023015"/>
    </source>
</evidence>
<dbReference type="EMBL" id="WTYR01000001">
    <property type="protein sequence ID" value="MXP09660.1"/>
    <property type="molecule type" value="Genomic_DNA"/>
</dbReference>
<dbReference type="InterPro" id="IPR036388">
    <property type="entry name" value="WH-like_DNA-bd_sf"/>
</dbReference>
<proteinExistence type="predicted"/>
<keyword evidence="4" id="KW-0472">Membrane</keyword>
<keyword evidence="1" id="KW-0805">Transcription regulation</keyword>
<dbReference type="Pfam" id="PF00196">
    <property type="entry name" value="GerE"/>
    <property type="match status" value="1"/>
</dbReference>
<organism evidence="6 7">
    <name type="scientific">Alteriqipengyuania halimionae</name>
    <dbReference type="NCBI Taxonomy" id="1926630"/>
    <lineage>
        <taxon>Bacteria</taxon>
        <taxon>Pseudomonadati</taxon>
        <taxon>Pseudomonadota</taxon>
        <taxon>Alphaproteobacteria</taxon>
        <taxon>Sphingomonadales</taxon>
        <taxon>Erythrobacteraceae</taxon>
        <taxon>Alteriqipengyuania</taxon>
    </lineage>
</organism>
<dbReference type="PRINTS" id="PR00038">
    <property type="entry name" value="HTHLUXR"/>
</dbReference>
<evidence type="ECO:0000256" key="4">
    <source>
        <dbReference type="SAM" id="Phobius"/>
    </source>
</evidence>
<dbReference type="InterPro" id="IPR016032">
    <property type="entry name" value="Sig_transdc_resp-reg_C-effctor"/>
</dbReference>
<keyword evidence="4" id="KW-0812">Transmembrane</keyword>
<dbReference type="OrthoDB" id="7193436at2"/>
<dbReference type="CDD" id="cd06170">
    <property type="entry name" value="LuxR_C_like"/>
    <property type="match status" value="1"/>
</dbReference>
<evidence type="ECO:0000259" key="5">
    <source>
        <dbReference type="PROSITE" id="PS50043"/>
    </source>
</evidence>
<evidence type="ECO:0000256" key="2">
    <source>
        <dbReference type="ARBA" id="ARBA00023125"/>
    </source>
</evidence>
<dbReference type="GO" id="GO:0003677">
    <property type="term" value="F:DNA binding"/>
    <property type="evidence" value="ECO:0007669"/>
    <property type="project" value="UniProtKB-KW"/>
</dbReference>
<protein>
    <submittedName>
        <fullName evidence="6">DUF4019 domain-containing protein</fullName>
    </submittedName>
</protein>
<dbReference type="Pfam" id="PF13211">
    <property type="entry name" value="DUF4019"/>
    <property type="match status" value="1"/>
</dbReference>
<evidence type="ECO:0000256" key="3">
    <source>
        <dbReference type="ARBA" id="ARBA00023163"/>
    </source>
</evidence>
<feature type="domain" description="HTH luxR-type" evidence="5">
    <location>
        <begin position="2"/>
        <end position="67"/>
    </location>
</feature>
<dbReference type="GO" id="GO:0006355">
    <property type="term" value="P:regulation of DNA-templated transcription"/>
    <property type="evidence" value="ECO:0007669"/>
    <property type="project" value="InterPro"/>
</dbReference>
<name>A0A6I4U111_9SPHN</name>
<dbReference type="Proteomes" id="UP000429229">
    <property type="component" value="Unassembled WGS sequence"/>
</dbReference>
<dbReference type="SUPFAM" id="SSF46894">
    <property type="entry name" value="C-terminal effector domain of the bipartite response regulators"/>
    <property type="match status" value="1"/>
</dbReference>
<reference evidence="6 7" key="1">
    <citation type="submission" date="2019-12" db="EMBL/GenBank/DDBJ databases">
        <title>Genomic-based taxomic classification of the family Erythrobacteraceae.</title>
        <authorList>
            <person name="Xu L."/>
        </authorList>
    </citation>
    <scope>NUCLEOTIDE SEQUENCE [LARGE SCALE GENOMIC DNA]</scope>
    <source>
        <strain evidence="6 7">LMG 29519</strain>
    </source>
</reference>
<dbReference type="Gene3D" id="1.10.10.10">
    <property type="entry name" value="Winged helix-like DNA-binding domain superfamily/Winged helix DNA-binding domain"/>
    <property type="match status" value="1"/>
</dbReference>
<gene>
    <name evidence="6" type="ORF">GRI68_05665</name>
</gene>
<accession>A0A6I4U111</accession>
<keyword evidence="7" id="KW-1185">Reference proteome</keyword>
<dbReference type="PANTHER" id="PTHR44688:SF16">
    <property type="entry name" value="DNA-BINDING TRANSCRIPTIONAL ACTIVATOR DEVR_DOSR"/>
    <property type="match status" value="1"/>
</dbReference>
<keyword evidence="3" id="KW-0804">Transcription</keyword>
<feature type="transmembrane region" description="Helical" evidence="4">
    <location>
        <begin position="105"/>
        <end position="127"/>
    </location>
</feature>
<dbReference type="InterPro" id="IPR025091">
    <property type="entry name" value="DUF4019"/>
</dbReference>
<sequence length="265" mass="28142">MTQPGVDDLTDKEKEALRLLLAGHDAKSSAAELDLSVHTINDRLRNARRKLGVSSSREAARILGDIEGETPQNPAHTGFGMGADIPADDTAVLTNQSRAGASRSIWLAGGMLVMSIFIAAAIIGLTFTGGDDAVTPTSTASAPVTKQRKDAAKPASYNRAMAFLAEVDAGDWQGSYDTAGNALRAQSTLEEWVENVVPVRAPLGEVENRRLSSVERVGAMPGQPSGETEVLQFSTQFEGHEGRAVETVVMVMGQAGWEVSLYFVT</sequence>
<dbReference type="AlphaFoldDB" id="A0A6I4U111"/>
<evidence type="ECO:0000313" key="7">
    <source>
        <dbReference type="Proteomes" id="UP000429229"/>
    </source>
</evidence>
<dbReference type="RefSeq" id="WP_160616338.1">
    <property type="nucleotide sequence ID" value="NZ_WTYR01000001.1"/>
</dbReference>
<dbReference type="InterPro" id="IPR000792">
    <property type="entry name" value="Tscrpt_reg_LuxR_C"/>
</dbReference>
<dbReference type="PROSITE" id="PS50043">
    <property type="entry name" value="HTH_LUXR_2"/>
    <property type="match status" value="1"/>
</dbReference>
<keyword evidence="2" id="KW-0238">DNA-binding</keyword>
<evidence type="ECO:0000313" key="6">
    <source>
        <dbReference type="EMBL" id="MXP09660.1"/>
    </source>
</evidence>
<dbReference type="PANTHER" id="PTHR44688">
    <property type="entry name" value="DNA-BINDING TRANSCRIPTIONAL ACTIVATOR DEVR_DOSR"/>
    <property type="match status" value="1"/>
</dbReference>
<comment type="caution">
    <text evidence="6">The sequence shown here is derived from an EMBL/GenBank/DDBJ whole genome shotgun (WGS) entry which is preliminary data.</text>
</comment>
<dbReference type="SMART" id="SM00421">
    <property type="entry name" value="HTH_LUXR"/>
    <property type="match status" value="1"/>
</dbReference>